<name>A0A8T0JUP2_PHAAN</name>
<proteinExistence type="predicted"/>
<evidence type="ECO:0000313" key="3">
    <source>
        <dbReference type="Proteomes" id="UP000743370"/>
    </source>
</evidence>
<evidence type="ECO:0000256" key="1">
    <source>
        <dbReference type="SAM" id="MobiDB-lite"/>
    </source>
</evidence>
<sequence>MILNFFSYRTSLNSHHEQEQAVKGLGTQLTSEPTTNEFHQCSREVPSKISVWPTSALDGRRRHRKSERIAADWQQQRQHPQSEGIVAATVVEAALGENDGAQCRENGEEVKAYKMKRKRPRKRRKTQAGQRENAGLGEEEGRCTI</sequence>
<accession>A0A8T0JUP2</accession>
<dbReference type="EMBL" id="JABFOF010000009">
    <property type="protein sequence ID" value="KAG2380589.1"/>
    <property type="molecule type" value="Genomic_DNA"/>
</dbReference>
<gene>
    <name evidence="2" type="ORF">HKW66_Vig0248990</name>
</gene>
<organism evidence="2 3">
    <name type="scientific">Phaseolus angularis</name>
    <name type="common">Azuki bean</name>
    <name type="synonym">Vigna angularis</name>
    <dbReference type="NCBI Taxonomy" id="3914"/>
    <lineage>
        <taxon>Eukaryota</taxon>
        <taxon>Viridiplantae</taxon>
        <taxon>Streptophyta</taxon>
        <taxon>Embryophyta</taxon>
        <taxon>Tracheophyta</taxon>
        <taxon>Spermatophyta</taxon>
        <taxon>Magnoliopsida</taxon>
        <taxon>eudicotyledons</taxon>
        <taxon>Gunneridae</taxon>
        <taxon>Pentapetalae</taxon>
        <taxon>rosids</taxon>
        <taxon>fabids</taxon>
        <taxon>Fabales</taxon>
        <taxon>Fabaceae</taxon>
        <taxon>Papilionoideae</taxon>
        <taxon>50 kb inversion clade</taxon>
        <taxon>NPAAA clade</taxon>
        <taxon>indigoferoid/millettioid clade</taxon>
        <taxon>Phaseoleae</taxon>
        <taxon>Vigna</taxon>
    </lineage>
</organism>
<dbReference type="Proteomes" id="UP000743370">
    <property type="component" value="Unassembled WGS sequence"/>
</dbReference>
<reference evidence="2 3" key="1">
    <citation type="submission" date="2020-05" db="EMBL/GenBank/DDBJ databases">
        <title>Vigna angularis (adzuki bean) Var. LongXiaoDou No. 4 denovo assembly.</title>
        <authorList>
            <person name="Xiang H."/>
        </authorList>
    </citation>
    <scope>NUCLEOTIDE SEQUENCE [LARGE SCALE GENOMIC DNA]</scope>
    <source>
        <tissue evidence="2">Leaf</tissue>
    </source>
</reference>
<feature type="region of interest" description="Disordered" evidence="1">
    <location>
        <begin position="106"/>
        <end position="145"/>
    </location>
</feature>
<feature type="compositionally biased region" description="Basic residues" evidence="1">
    <location>
        <begin position="113"/>
        <end position="126"/>
    </location>
</feature>
<evidence type="ECO:0000313" key="2">
    <source>
        <dbReference type="EMBL" id="KAG2380589.1"/>
    </source>
</evidence>
<protein>
    <submittedName>
        <fullName evidence="2">Uncharacterized protein</fullName>
    </submittedName>
</protein>
<dbReference type="AlphaFoldDB" id="A0A8T0JUP2"/>
<comment type="caution">
    <text evidence="2">The sequence shown here is derived from an EMBL/GenBank/DDBJ whole genome shotgun (WGS) entry which is preliminary data.</text>
</comment>